<keyword evidence="1" id="KW-0732">Signal</keyword>
<dbReference type="OrthoDB" id="1027207at2"/>
<organism evidence="2 3">
    <name type="scientific">Sphingobacterium siyangense</name>
    <dbReference type="NCBI Taxonomy" id="459529"/>
    <lineage>
        <taxon>Bacteria</taxon>
        <taxon>Pseudomonadati</taxon>
        <taxon>Bacteroidota</taxon>
        <taxon>Sphingobacteriia</taxon>
        <taxon>Sphingobacteriales</taxon>
        <taxon>Sphingobacteriaceae</taxon>
        <taxon>Sphingobacterium</taxon>
    </lineage>
</organism>
<dbReference type="AlphaFoldDB" id="A0A562MLA7"/>
<name>A0A562MLA7_9SPHI</name>
<dbReference type="Proteomes" id="UP000315908">
    <property type="component" value="Unassembled WGS sequence"/>
</dbReference>
<evidence type="ECO:0000313" key="3">
    <source>
        <dbReference type="Proteomes" id="UP000315908"/>
    </source>
</evidence>
<protein>
    <recommendedName>
        <fullName evidence="4">Outer membrane protein beta-barrel domain-containing protein</fullName>
    </recommendedName>
</protein>
<evidence type="ECO:0008006" key="4">
    <source>
        <dbReference type="Google" id="ProtNLM"/>
    </source>
</evidence>
<feature type="chain" id="PRO_5022148439" description="Outer membrane protein beta-barrel domain-containing protein" evidence="1">
    <location>
        <begin position="20"/>
        <end position="325"/>
    </location>
</feature>
<sequence length="325" mass="36759">MQKILLVFVLLFRISTSIAQTKDSVQQKVRAVVTDKFPITRVLNLTYESNTGYRYSSKLQGQDLPKTKVESMYQAGGSININFLKSRTWNLGTNIGYQFTSINSNRLDPIAQSTIQSTHQYHYHYESLNLTRYSRLWGKVAFYTATVAANGSEKAIERINGILSATVVLKATREIQMAVGLIGFIDPAAIIPVFPTFAYKQQFANGMILDVILPKGAYLRKEVLRNGRVSIGSDLNSTIFYLYNFQGAEKVYTFSQMEINSGLTYEHNLGRSFIATLKSGLKTIPRARVFEKNKTQRDYVWEASPDPSFYINAGLSFNPFAKKRK</sequence>
<dbReference type="RefSeq" id="WP_088162318.1">
    <property type="nucleotide sequence ID" value="NZ_VLKR01000009.1"/>
</dbReference>
<proteinExistence type="predicted"/>
<reference evidence="2 3" key="1">
    <citation type="journal article" date="2015" name="Stand. Genomic Sci.">
        <title>Genomic Encyclopedia of Bacterial and Archaeal Type Strains, Phase III: the genomes of soil and plant-associated and newly described type strains.</title>
        <authorList>
            <person name="Whitman W.B."/>
            <person name="Woyke T."/>
            <person name="Klenk H.P."/>
            <person name="Zhou Y."/>
            <person name="Lilburn T.G."/>
            <person name="Beck B.J."/>
            <person name="De Vos P."/>
            <person name="Vandamme P."/>
            <person name="Eisen J.A."/>
            <person name="Garrity G."/>
            <person name="Hugenholtz P."/>
            <person name="Kyrpides N.C."/>
        </authorList>
    </citation>
    <scope>NUCLEOTIDE SEQUENCE [LARGE SCALE GENOMIC DNA]</scope>
    <source>
        <strain evidence="2 3">CGMCC 1.6855</strain>
    </source>
</reference>
<accession>A0A562MLA7</accession>
<dbReference type="EMBL" id="VLKR01000009">
    <property type="protein sequence ID" value="TWI20693.1"/>
    <property type="molecule type" value="Genomic_DNA"/>
</dbReference>
<evidence type="ECO:0000313" key="2">
    <source>
        <dbReference type="EMBL" id="TWI20693.1"/>
    </source>
</evidence>
<comment type="caution">
    <text evidence="2">The sequence shown here is derived from an EMBL/GenBank/DDBJ whole genome shotgun (WGS) entry which is preliminary data.</text>
</comment>
<feature type="signal peptide" evidence="1">
    <location>
        <begin position="1"/>
        <end position="19"/>
    </location>
</feature>
<evidence type="ECO:0000256" key="1">
    <source>
        <dbReference type="SAM" id="SignalP"/>
    </source>
</evidence>
<gene>
    <name evidence="2" type="ORF">IQ31_02084</name>
</gene>